<evidence type="ECO:0000259" key="6">
    <source>
        <dbReference type="PROSITE" id="PS51352"/>
    </source>
</evidence>
<evidence type="ECO:0000256" key="2">
    <source>
        <dbReference type="ARBA" id="ARBA00022946"/>
    </source>
</evidence>
<dbReference type="InterPro" id="IPR036249">
    <property type="entry name" value="Thioredoxin-like_sf"/>
</dbReference>
<dbReference type="SUPFAM" id="SSF52833">
    <property type="entry name" value="Thioredoxin-like"/>
    <property type="match status" value="1"/>
</dbReference>
<keyword evidence="2" id="KW-0809">Transit peptide</keyword>
<organism evidence="7 8">
    <name type="scientific">Mikania micrantha</name>
    <name type="common">bitter vine</name>
    <dbReference type="NCBI Taxonomy" id="192012"/>
    <lineage>
        <taxon>Eukaryota</taxon>
        <taxon>Viridiplantae</taxon>
        <taxon>Streptophyta</taxon>
        <taxon>Embryophyta</taxon>
        <taxon>Tracheophyta</taxon>
        <taxon>Spermatophyta</taxon>
        <taxon>Magnoliopsida</taxon>
        <taxon>eudicotyledons</taxon>
        <taxon>Gunneridae</taxon>
        <taxon>Pentapetalae</taxon>
        <taxon>asterids</taxon>
        <taxon>campanulids</taxon>
        <taxon>Asterales</taxon>
        <taxon>Asteraceae</taxon>
        <taxon>Asteroideae</taxon>
        <taxon>Heliantheae alliance</taxon>
        <taxon>Eupatorieae</taxon>
        <taxon>Mikania</taxon>
    </lineage>
</organism>
<dbReference type="Gene3D" id="3.40.30.10">
    <property type="entry name" value="Glutaredoxin"/>
    <property type="match status" value="1"/>
</dbReference>
<gene>
    <name evidence="7" type="ORF">E3N88_41321</name>
</gene>
<keyword evidence="4" id="KW-1015">Disulfide bond</keyword>
<evidence type="ECO:0000313" key="8">
    <source>
        <dbReference type="Proteomes" id="UP000326396"/>
    </source>
</evidence>
<reference evidence="7 8" key="1">
    <citation type="submission" date="2019-05" db="EMBL/GenBank/DDBJ databases">
        <title>Mikania micrantha, genome provides insights into the molecular mechanism of rapid growth.</title>
        <authorList>
            <person name="Liu B."/>
        </authorList>
    </citation>
    <scope>NUCLEOTIDE SEQUENCE [LARGE SCALE GENOMIC DNA]</scope>
    <source>
        <strain evidence="7">NLD-2019</strain>
        <tissue evidence="7">Leaf</tissue>
    </source>
</reference>
<evidence type="ECO:0000313" key="7">
    <source>
        <dbReference type="EMBL" id="KAD2394344.1"/>
    </source>
</evidence>
<keyword evidence="3" id="KW-0249">Electron transport</keyword>
<dbReference type="PANTHER" id="PTHR45663:SF21">
    <property type="entry name" value="THIOREDOXIN M3, CHLOROPLASTIC"/>
    <property type="match status" value="1"/>
</dbReference>
<dbReference type="FunFam" id="3.40.30.10:FF:000001">
    <property type="entry name" value="Thioredoxin"/>
    <property type="match status" value="1"/>
</dbReference>
<dbReference type="PROSITE" id="PS51352">
    <property type="entry name" value="THIOREDOXIN_2"/>
    <property type="match status" value="1"/>
</dbReference>
<keyword evidence="5" id="KW-0676">Redox-active center</keyword>
<evidence type="ECO:0000256" key="3">
    <source>
        <dbReference type="ARBA" id="ARBA00022982"/>
    </source>
</evidence>
<feature type="domain" description="Thioredoxin" evidence="6">
    <location>
        <begin position="40"/>
        <end position="161"/>
    </location>
</feature>
<dbReference type="OrthoDB" id="2121326at2759"/>
<dbReference type="CDD" id="cd02947">
    <property type="entry name" value="TRX_family"/>
    <property type="match status" value="1"/>
</dbReference>
<dbReference type="GO" id="GO:0005737">
    <property type="term" value="C:cytoplasm"/>
    <property type="evidence" value="ECO:0007669"/>
    <property type="project" value="TreeGrafter"/>
</dbReference>
<name>A0A5N6LQ83_9ASTR</name>
<sequence>MAAASCNYFPVTRPQLTVSSSSFMTQEHLKTSCDFSFRVPKIRSRVPVLSTRQESAVSELTSQSWNPSVLKSETPVLVEFYTNWCEPCQMVHQLVNEIAADYAGKLECVSVNVEHEPQMAEEYDIKAVPIVLMFKNGEKLESVVGTMPKDFFVAAIERVLAS</sequence>
<proteinExistence type="predicted"/>
<accession>A0A5N6LQ83</accession>
<evidence type="ECO:0000256" key="1">
    <source>
        <dbReference type="ARBA" id="ARBA00022448"/>
    </source>
</evidence>
<dbReference type="Proteomes" id="UP000326396">
    <property type="component" value="Linkage Group LG9"/>
</dbReference>
<dbReference type="PROSITE" id="PS00194">
    <property type="entry name" value="THIOREDOXIN_1"/>
    <property type="match status" value="1"/>
</dbReference>
<evidence type="ECO:0000256" key="5">
    <source>
        <dbReference type="ARBA" id="ARBA00023284"/>
    </source>
</evidence>
<keyword evidence="8" id="KW-1185">Reference proteome</keyword>
<protein>
    <recommendedName>
        <fullName evidence="6">Thioredoxin domain-containing protein</fullName>
    </recommendedName>
</protein>
<dbReference type="PANTHER" id="PTHR45663">
    <property type="entry name" value="GEO12009P1"/>
    <property type="match status" value="1"/>
</dbReference>
<dbReference type="InterPro" id="IPR013766">
    <property type="entry name" value="Thioredoxin_domain"/>
</dbReference>
<comment type="caution">
    <text evidence="7">The sequence shown here is derived from an EMBL/GenBank/DDBJ whole genome shotgun (WGS) entry which is preliminary data.</text>
</comment>
<dbReference type="InterPro" id="IPR017937">
    <property type="entry name" value="Thioredoxin_CS"/>
</dbReference>
<keyword evidence="1" id="KW-0813">Transport</keyword>
<dbReference type="AlphaFoldDB" id="A0A5N6LQ83"/>
<dbReference type="Pfam" id="PF00085">
    <property type="entry name" value="Thioredoxin"/>
    <property type="match status" value="1"/>
</dbReference>
<dbReference type="GO" id="GO:0015035">
    <property type="term" value="F:protein-disulfide reductase activity"/>
    <property type="evidence" value="ECO:0007669"/>
    <property type="project" value="TreeGrafter"/>
</dbReference>
<dbReference type="EMBL" id="SZYD01000019">
    <property type="protein sequence ID" value="KAD2394344.1"/>
    <property type="molecule type" value="Genomic_DNA"/>
</dbReference>
<evidence type="ECO:0000256" key="4">
    <source>
        <dbReference type="ARBA" id="ARBA00023157"/>
    </source>
</evidence>